<dbReference type="RefSeq" id="WP_322608927.1">
    <property type="nucleotide sequence ID" value="NZ_JARVCO010000010.1"/>
</dbReference>
<dbReference type="EMBL" id="JARVCO010000010">
    <property type="protein sequence ID" value="MDZ8119138.1"/>
    <property type="molecule type" value="Genomic_DNA"/>
</dbReference>
<dbReference type="InterPro" id="IPR001789">
    <property type="entry name" value="Sig_transdc_resp-reg_receiver"/>
</dbReference>
<evidence type="ECO:0000313" key="3">
    <source>
        <dbReference type="EMBL" id="MDZ8119138.1"/>
    </source>
</evidence>
<dbReference type="Proteomes" id="UP001290861">
    <property type="component" value="Unassembled WGS sequence"/>
</dbReference>
<organism evidence="3 4">
    <name type="scientific">Pontiella agarivorans</name>
    <dbReference type="NCBI Taxonomy" id="3038953"/>
    <lineage>
        <taxon>Bacteria</taxon>
        <taxon>Pseudomonadati</taxon>
        <taxon>Kiritimatiellota</taxon>
        <taxon>Kiritimatiellia</taxon>
        <taxon>Kiritimatiellales</taxon>
        <taxon>Pontiellaceae</taxon>
        <taxon>Pontiella</taxon>
    </lineage>
</organism>
<dbReference type="SUPFAM" id="SSF52172">
    <property type="entry name" value="CheY-like"/>
    <property type="match status" value="1"/>
</dbReference>
<keyword evidence="4" id="KW-1185">Reference proteome</keyword>
<proteinExistence type="predicted"/>
<evidence type="ECO:0000256" key="1">
    <source>
        <dbReference type="PROSITE-ProRule" id="PRU00169"/>
    </source>
</evidence>
<protein>
    <recommendedName>
        <fullName evidence="2">Response regulatory domain-containing protein</fullName>
    </recommendedName>
</protein>
<comment type="caution">
    <text evidence="1">Lacks conserved residue(s) required for the propagation of feature annotation.</text>
</comment>
<accession>A0ABU5MY55</accession>
<evidence type="ECO:0000313" key="4">
    <source>
        <dbReference type="Proteomes" id="UP001290861"/>
    </source>
</evidence>
<comment type="caution">
    <text evidence="3">The sequence shown here is derived from an EMBL/GenBank/DDBJ whole genome shotgun (WGS) entry which is preliminary data.</text>
</comment>
<feature type="domain" description="Response regulatory" evidence="2">
    <location>
        <begin position="6"/>
        <end position="114"/>
    </location>
</feature>
<dbReference type="PROSITE" id="PS50110">
    <property type="entry name" value="RESPONSE_REGULATORY"/>
    <property type="match status" value="1"/>
</dbReference>
<dbReference type="InterPro" id="IPR011006">
    <property type="entry name" value="CheY-like_superfamily"/>
</dbReference>
<gene>
    <name evidence="3" type="ORF">P9H32_10925</name>
</gene>
<reference evidence="3 4" key="1">
    <citation type="journal article" date="2024" name="Appl. Environ. Microbiol.">
        <title>Pontiella agarivorans sp. nov., a novel marine anaerobic bacterium capable of degrading macroalgal polysaccharides and fixing nitrogen.</title>
        <authorList>
            <person name="Liu N."/>
            <person name="Kivenson V."/>
            <person name="Peng X."/>
            <person name="Cui Z."/>
            <person name="Lankiewicz T.S."/>
            <person name="Gosselin K.M."/>
            <person name="English C.J."/>
            <person name="Blair E.M."/>
            <person name="O'Malley M.A."/>
            <person name="Valentine D.L."/>
        </authorList>
    </citation>
    <scope>NUCLEOTIDE SEQUENCE [LARGE SCALE GENOMIC DNA]</scope>
    <source>
        <strain evidence="3 4">NLcol2</strain>
    </source>
</reference>
<sequence length="125" mass="13345">MKREIRVVIAGGNRFLRVGLREAVEHAVGLKVAGEVSGGSEELDDVGRLNPDIVLMEYGMFEKNGIGNQSAPVLIYSLEANELESEKAVEGGAFGYIPSLENVQQVVESVLGAAPAAEFISVKQD</sequence>
<dbReference type="Gene3D" id="3.40.50.2300">
    <property type="match status" value="1"/>
</dbReference>
<evidence type="ECO:0000259" key="2">
    <source>
        <dbReference type="PROSITE" id="PS50110"/>
    </source>
</evidence>
<name>A0ABU5MY55_9BACT</name>